<comment type="caution">
    <text evidence="1">The sequence shown here is derived from an EMBL/GenBank/DDBJ whole genome shotgun (WGS) entry which is preliminary data.</text>
</comment>
<protein>
    <submittedName>
        <fullName evidence="1">Uncharacterized protein</fullName>
    </submittedName>
</protein>
<gene>
    <name evidence="1" type="ORF">IW245_006491</name>
</gene>
<proteinExistence type="predicted"/>
<dbReference type="EMBL" id="JADOUF010000001">
    <property type="protein sequence ID" value="MBG6140297.1"/>
    <property type="molecule type" value="Genomic_DNA"/>
</dbReference>
<dbReference type="AlphaFoldDB" id="A0A8J7KZ63"/>
<reference evidence="1" key="1">
    <citation type="submission" date="2020-11" db="EMBL/GenBank/DDBJ databases">
        <title>Sequencing the genomes of 1000 actinobacteria strains.</title>
        <authorList>
            <person name="Klenk H.-P."/>
        </authorList>
    </citation>
    <scope>NUCLEOTIDE SEQUENCE</scope>
    <source>
        <strain evidence="1">DSM 45356</strain>
    </source>
</reference>
<keyword evidence="2" id="KW-1185">Reference proteome</keyword>
<organism evidence="1 2">
    <name type="scientific">Longispora fulva</name>
    <dbReference type="NCBI Taxonomy" id="619741"/>
    <lineage>
        <taxon>Bacteria</taxon>
        <taxon>Bacillati</taxon>
        <taxon>Actinomycetota</taxon>
        <taxon>Actinomycetes</taxon>
        <taxon>Micromonosporales</taxon>
        <taxon>Micromonosporaceae</taxon>
        <taxon>Longispora</taxon>
    </lineage>
</organism>
<evidence type="ECO:0000313" key="2">
    <source>
        <dbReference type="Proteomes" id="UP000622552"/>
    </source>
</evidence>
<accession>A0A8J7KZ63</accession>
<name>A0A8J7KZ63_9ACTN</name>
<sequence>MPTTPQITDADEAHAVLRIHQEDDDGHCAACLLDGVAVRCPCYARIEAVRYLDRAGLLPC</sequence>
<dbReference type="Proteomes" id="UP000622552">
    <property type="component" value="Unassembled WGS sequence"/>
</dbReference>
<evidence type="ECO:0000313" key="1">
    <source>
        <dbReference type="EMBL" id="MBG6140297.1"/>
    </source>
</evidence>
<dbReference type="RefSeq" id="WP_197006855.1">
    <property type="nucleotide sequence ID" value="NZ_BONS01000006.1"/>
</dbReference>